<name>A0A5K0WUF4_9MAGN</name>
<dbReference type="EMBL" id="LR721775">
    <property type="protein sequence ID" value="VVV56813.1"/>
    <property type="molecule type" value="Genomic_DNA"/>
</dbReference>
<protein>
    <submittedName>
        <fullName evidence="1">Uncharacterized protein</fullName>
    </submittedName>
</protein>
<proteinExistence type="predicted"/>
<sequence>MDDFSMILNMELLSTAKMVPMPHLRSISIMDEKSPCMVPVTSIKKDKGKAAMISALLLKKGLKHGEETYLVAIREVTNAAPRESGSH</sequence>
<evidence type="ECO:0000313" key="1">
    <source>
        <dbReference type="EMBL" id="VVV56813.1"/>
    </source>
</evidence>
<organism evidence="1">
    <name type="scientific">Nymphaea colorata</name>
    <name type="common">pocket water lily</name>
    <dbReference type="NCBI Taxonomy" id="210225"/>
    <lineage>
        <taxon>Eukaryota</taxon>
        <taxon>Viridiplantae</taxon>
        <taxon>Streptophyta</taxon>
        <taxon>Embryophyta</taxon>
        <taxon>Tracheophyta</taxon>
        <taxon>Spermatophyta</taxon>
        <taxon>Magnoliopsida</taxon>
        <taxon>Nymphaeales</taxon>
        <taxon>Nymphaeaceae</taxon>
        <taxon>Nymphaea</taxon>
    </lineage>
</organism>
<dbReference type="AlphaFoldDB" id="A0A5K0WUF4"/>
<accession>A0A5K0WUF4</accession>
<reference evidence="1" key="1">
    <citation type="submission" date="2019-09" db="EMBL/GenBank/DDBJ databases">
        <authorList>
            <person name="Zhang L."/>
        </authorList>
    </citation>
    <scope>NUCLEOTIDE SEQUENCE</scope>
</reference>
<dbReference type="Gramene" id="NC10G0144540.1">
    <property type="protein sequence ID" value="NC10G0144540.1:cds"/>
    <property type="gene ID" value="NC10G0144540"/>
</dbReference>
<gene>
    <name evidence="1" type="ORF">NYM_LOCUS4539</name>
</gene>